<dbReference type="InterPro" id="IPR024078">
    <property type="entry name" value="LmbE-like_dom_sf"/>
</dbReference>
<accession>A0ABY5AL48</accession>
<dbReference type="PANTHER" id="PTHR12993:SF11">
    <property type="entry name" value="N-ACETYLGLUCOSAMINYL-PHOSPHATIDYLINOSITOL DE-N-ACETYLASE"/>
    <property type="match status" value="1"/>
</dbReference>
<evidence type="ECO:0000313" key="1">
    <source>
        <dbReference type="EMBL" id="USR89924.1"/>
    </source>
</evidence>
<protein>
    <submittedName>
        <fullName evidence="1">PIG-L family deacetylase</fullName>
    </submittedName>
</protein>
<dbReference type="Gene3D" id="3.40.50.10320">
    <property type="entry name" value="LmbE-like"/>
    <property type="match status" value="1"/>
</dbReference>
<organism evidence="1 2">
    <name type="scientific">Phormidium yuhuli AB48</name>
    <dbReference type="NCBI Taxonomy" id="2940671"/>
    <lineage>
        <taxon>Bacteria</taxon>
        <taxon>Bacillati</taxon>
        <taxon>Cyanobacteriota</taxon>
        <taxon>Cyanophyceae</taxon>
        <taxon>Oscillatoriophycideae</taxon>
        <taxon>Oscillatoriales</taxon>
        <taxon>Oscillatoriaceae</taxon>
        <taxon>Phormidium</taxon>
        <taxon>Phormidium yuhuli</taxon>
    </lineage>
</organism>
<proteinExistence type="predicted"/>
<dbReference type="SUPFAM" id="SSF102588">
    <property type="entry name" value="LmbE-like"/>
    <property type="match status" value="1"/>
</dbReference>
<dbReference type="EMBL" id="CP098611">
    <property type="protein sequence ID" value="USR89924.1"/>
    <property type="molecule type" value="Genomic_DNA"/>
</dbReference>
<evidence type="ECO:0000313" key="2">
    <source>
        <dbReference type="Proteomes" id="UP001056708"/>
    </source>
</evidence>
<keyword evidence="2" id="KW-1185">Reference proteome</keyword>
<dbReference type="Pfam" id="PF02585">
    <property type="entry name" value="PIG-L"/>
    <property type="match status" value="1"/>
</dbReference>
<name>A0ABY5AL48_9CYAN</name>
<reference evidence="1" key="1">
    <citation type="submission" date="2022-06" db="EMBL/GenBank/DDBJ databases">
        <title>Genome sequence of Phormidium yuhuli AB48 isolated from an industrial photobioreactor environment.</title>
        <authorList>
            <person name="Qiu Y."/>
            <person name="Noonan A.J.C."/>
            <person name="Dofher K."/>
            <person name="Koch M."/>
            <person name="Kieft B."/>
            <person name="Lin X."/>
            <person name="Ziels R.M."/>
            <person name="Hallam S.J."/>
        </authorList>
    </citation>
    <scope>NUCLEOTIDE SEQUENCE</scope>
    <source>
        <strain evidence="1">AB48</strain>
    </source>
</reference>
<dbReference type="RefSeq" id="WP_252661301.1">
    <property type="nucleotide sequence ID" value="NZ_CP098611.1"/>
</dbReference>
<dbReference type="PANTHER" id="PTHR12993">
    <property type="entry name" value="N-ACETYLGLUCOSAMINYL-PHOSPHATIDYLINOSITOL DE-N-ACETYLASE-RELATED"/>
    <property type="match status" value="1"/>
</dbReference>
<dbReference type="Proteomes" id="UP001056708">
    <property type="component" value="Chromosome"/>
</dbReference>
<dbReference type="InterPro" id="IPR003737">
    <property type="entry name" value="GlcNAc_PI_deacetylase-related"/>
</dbReference>
<gene>
    <name evidence="1" type="ORF">NEA10_13795</name>
</gene>
<sequence length="224" mass="24277">MSQKTLIIAAHPDDEVLGCGGTIAAQTSQGTSVQVMFLADGVSSRGGEASAELQRRHHAAHTAAELLGIESVSFADFPDNQLDTVPLLRIVQRIEDRITQYQPDTILTHHAGDVNIDHQRVHQAVITACRPQPGHPVKTLLLFEVPSSTEWQPPGSAAAFLPNWFIDISDTLEGKLEALAAYGEELRDFPHPRSVEAVKALARWRGATVGVRAAEAFVLGRRIG</sequence>